<feature type="domain" description="Tryptophan synthase beta chain-like PALP" evidence="1">
    <location>
        <begin position="36"/>
        <end position="210"/>
    </location>
</feature>
<gene>
    <name evidence="2" type="ORF">CGXH109_LOCUS152071</name>
</gene>
<protein>
    <recommendedName>
        <fullName evidence="1">Tryptophan synthase beta chain-like PALP domain-containing protein</fullName>
    </recommendedName>
</protein>
<organism evidence="2 3">
    <name type="scientific">Colletotrichum noveboracense</name>
    <dbReference type="NCBI Taxonomy" id="2664923"/>
    <lineage>
        <taxon>Eukaryota</taxon>
        <taxon>Fungi</taxon>
        <taxon>Dikarya</taxon>
        <taxon>Ascomycota</taxon>
        <taxon>Pezizomycotina</taxon>
        <taxon>Sordariomycetes</taxon>
        <taxon>Hypocreomycetidae</taxon>
        <taxon>Glomerellales</taxon>
        <taxon>Glomerellaceae</taxon>
        <taxon>Colletotrichum</taxon>
        <taxon>Colletotrichum gloeosporioides species complex</taxon>
    </lineage>
</organism>
<dbReference type="Gene3D" id="3.40.50.1100">
    <property type="match status" value="1"/>
</dbReference>
<dbReference type="EMBL" id="CAMGZC010003367">
    <property type="protein sequence ID" value="CAI0655674.1"/>
    <property type="molecule type" value="Genomic_DNA"/>
</dbReference>
<comment type="caution">
    <text evidence="2">The sequence shown here is derived from an EMBL/GenBank/DDBJ whole genome shotgun (WGS) entry which is preliminary data.</text>
</comment>
<evidence type="ECO:0000313" key="3">
    <source>
        <dbReference type="Proteomes" id="UP001152533"/>
    </source>
</evidence>
<dbReference type="Pfam" id="PF00291">
    <property type="entry name" value="PALP"/>
    <property type="match status" value="1"/>
</dbReference>
<name>A0A9W4S993_9PEZI</name>
<dbReference type="AlphaFoldDB" id="A0A9W4S993"/>
<reference evidence="2" key="1">
    <citation type="submission" date="2022-08" db="EMBL/GenBank/DDBJ databases">
        <authorList>
            <person name="Giroux E."/>
            <person name="Giroux E."/>
        </authorList>
    </citation>
    <scope>NUCLEOTIDE SEQUENCE</scope>
    <source>
        <strain evidence="2">H1091258</strain>
    </source>
</reference>
<accession>A0A9W4S993</accession>
<keyword evidence="3" id="KW-1185">Reference proteome</keyword>
<dbReference type="InterPro" id="IPR001926">
    <property type="entry name" value="TrpB-like_PALP"/>
</dbReference>
<proteinExistence type="predicted"/>
<dbReference type="InterPro" id="IPR036052">
    <property type="entry name" value="TrpB-like_PALP_sf"/>
</dbReference>
<evidence type="ECO:0000259" key="1">
    <source>
        <dbReference type="Pfam" id="PF00291"/>
    </source>
</evidence>
<feature type="non-terminal residue" evidence="2">
    <location>
        <position position="211"/>
    </location>
</feature>
<dbReference type="Proteomes" id="UP001152533">
    <property type="component" value="Unassembled WGS sequence"/>
</dbReference>
<dbReference type="CDD" id="cd00640">
    <property type="entry name" value="Trp-synth-beta_II"/>
    <property type="match status" value="1"/>
</dbReference>
<evidence type="ECO:0000313" key="2">
    <source>
        <dbReference type="EMBL" id="CAI0655674.1"/>
    </source>
</evidence>
<dbReference type="PANTHER" id="PTHR42937">
    <property type="match status" value="1"/>
</dbReference>
<dbReference type="PANTHER" id="PTHR42937:SF1">
    <property type="entry name" value="DIAMINOPROPIONATE AMMONIA-LYASE"/>
    <property type="match status" value="1"/>
</dbReference>
<dbReference type="SUPFAM" id="SSF53686">
    <property type="entry name" value="Tryptophan synthase beta subunit-like PLP-dependent enzymes"/>
    <property type="match status" value="1"/>
</dbReference>
<sequence length="211" mass="22539">MASGRRSVYINPRAGALGRDIDTSAVQAFHRQLPSFARTPLISLDALARDLGVKAVFLKDESNRLGLPAFKILGASWGTYRAITAHLALPADTPLDDVAQAAQKNSVSLYAATEGNHGRAVAFMARILGIAAHIYVPRSVNGDAATLIASEGAHVVVSDSHYDDAVLEAWRTSKSVPGGLLIQDNAFEGYEQIPAWIVEGYSTLVVEAEQQ</sequence>